<accession>A0ABY7F057</accession>
<keyword evidence="4 5" id="KW-0949">S-adenosyl-L-methionine</keyword>
<comment type="similarity">
    <text evidence="1 6">Belongs to the methyltransferase superfamily.</text>
</comment>
<dbReference type="CDD" id="cd02440">
    <property type="entry name" value="AdoMet_MTases"/>
    <property type="match status" value="1"/>
</dbReference>
<keyword evidence="3 6" id="KW-0808">Transferase</keyword>
<dbReference type="InterPro" id="IPR024160">
    <property type="entry name" value="BIN3_SAM-bd_dom"/>
</dbReference>
<dbReference type="InterPro" id="IPR029063">
    <property type="entry name" value="SAM-dependent_MTases_sf"/>
</dbReference>
<evidence type="ECO:0000313" key="9">
    <source>
        <dbReference type="EMBL" id="WAR14604.1"/>
    </source>
</evidence>
<protein>
    <recommendedName>
        <fullName evidence="6">RNA methyltransferase</fullName>
        <ecNumber evidence="6">2.1.1.-</ecNumber>
    </recommendedName>
</protein>
<organism evidence="9 10">
    <name type="scientific">Mya arenaria</name>
    <name type="common">Soft-shell clam</name>
    <dbReference type="NCBI Taxonomy" id="6604"/>
    <lineage>
        <taxon>Eukaryota</taxon>
        <taxon>Metazoa</taxon>
        <taxon>Spiralia</taxon>
        <taxon>Lophotrochozoa</taxon>
        <taxon>Mollusca</taxon>
        <taxon>Bivalvia</taxon>
        <taxon>Autobranchia</taxon>
        <taxon>Heteroconchia</taxon>
        <taxon>Euheterodonta</taxon>
        <taxon>Imparidentia</taxon>
        <taxon>Neoheterodontei</taxon>
        <taxon>Myida</taxon>
        <taxon>Myoidea</taxon>
        <taxon>Myidae</taxon>
        <taxon>Mya</taxon>
    </lineage>
</organism>
<feature type="compositionally biased region" description="Low complexity" evidence="7">
    <location>
        <begin position="580"/>
        <end position="594"/>
    </location>
</feature>
<name>A0ABY7F057_MYAAR</name>
<dbReference type="EC" id="2.1.1.-" evidence="6"/>
<feature type="domain" description="Bin3-type SAM" evidence="8">
    <location>
        <begin position="313"/>
        <end position="547"/>
    </location>
</feature>
<evidence type="ECO:0000256" key="3">
    <source>
        <dbReference type="ARBA" id="ARBA00022679"/>
    </source>
</evidence>
<dbReference type="EMBL" id="CP111020">
    <property type="protein sequence ID" value="WAR14604.1"/>
    <property type="molecule type" value="Genomic_DNA"/>
</dbReference>
<dbReference type="Pfam" id="PF06859">
    <property type="entry name" value="Bin3"/>
    <property type="match status" value="1"/>
</dbReference>
<feature type="region of interest" description="Disordered" evidence="7">
    <location>
        <begin position="191"/>
        <end position="292"/>
    </location>
</feature>
<feature type="compositionally biased region" description="Basic and acidic residues" evidence="7">
    <location>
        <begin position="24"/>
        <end position="40"/>
    </location>
</feature>
<feature type="compositionally biased region" description="Basic and acidic residues" evidence="7">
    <location>
        <begin position="196"/>
        <end position="210"/>
    </location>
</feature>
<dbReference type="SUPFAM" id="SSF53335">
    <property type="entry name" value="S-adenosyl-L-methionine-dependent methyltransferases"/>
    <property type="match status" value="1"/>
</dbReference>
<keyword evidence="2 6" id="KW-0489">Methyltransferase</keyword>
<evidence type="ECO:0000256" key="4">
    <source>
        <dbReference type="ARBA" id="ARBA00022691"/>
    </source>
</evidence>
<sequence length="1065" mass="118641">MSVQVKTPTKTVFGVEKSFSSPECMRRSKDDLSIRNERKFSQPWSRKRRFSQSYKRDEGLARKKRIKSSSCTGPLPSKFLNGGNIDDPLNLNGLEHTELGRELNAVTPQSSPLPAPRRHSVSVRIPVNYTDPLHLNESDESYDSMSRKRSRSRHKKKDDESIFSPPKYELKDKKLMEALKIEIDSENINDDSLESETAKPKEFQRPKQVVDKIVSPVIPQFSPKSKKRRRTNSGSKVDCSGTARSQISTSSSTSLSHCKQDKRTPPKPKFNKPRPPVYKSEGNKSTDGKKHPKFIYGNYNRYYGYRNPAMEEDKRLKILKQEWFENKSVLDIGCNVGQLTLSLALNYQPKKITGIDIDANLINAARKNIRYYMSSNLEEAAKFPISNILSYGPIVAPPVSQETSSKALVFPQNVLFKQGNFVLENDEMLDLQKEEYDAILALSVTKWVHFNWGDEGLKRFFKRVYKQLRPGGRFILEPQPWSSYKKKKKLTPAIHENFKNIHLRPEQFTDYLLSREIGFSTCNTVDVPYNASKGFRRPILVFGKPDTIQSSPWSEIGNATPIPSKYQIHNPIPESEVTEDSSSSSNSSCSQCSSEYSESSSQASSLANCDKIMANIEKSSLKVSFSFDALKEDEGVKVDTEGIKDKGNVEKQDGDISAMDLEVASVEEVKANQVDSENFDGKNTCFAFFSSVSIHQAQILGPILSDLAASSSSSRDFDISPTVVELIASSSTLSIDFDSSPTLEALIVISSILSIDFDISHTLAIISLTNPGFTASSEVGEHKIVAVSSSESEVTILKLLVSSDSTMGLIPEAIGEFSLSLLITSTSSAFASPESLSTFSTETSLTGSLISAESLLIKYLLWGDIFLWFPYISLYTLHMCKHIGVGNRIVMNIKSEGSKCDCQNRTPGYCREKPGCGIIKGCYRCTYFGASLCVTLAIDDIKDISLCRMVFTEPISDFNLHTSCSWAGNRFHNFLFCKEFLLDSPLQAASSCLTPADVMRVGTGVTTTSSLVIVLTGCCQGDSCDGLNPDKKTESKIPYYFKLERHCSKYVMIHKIVIVSNDMGK</sequence>
<feature type="compositionally biased region" description="Basic residues" evidence="7">
    <location>
        <begin position="147"/>
        <end position="156"/>
    </location>
</feature>
<evidence type="ECO:0000259" key="8">
    <source>
        <dbReference type="PROSITE" id="PS51515"/>
    </source>
</evidence>
<evidence type="ECO:0000256" key="6">
    <source>
        <dbReference type="RuleBase" id="RU367087"/>
    </source>
</evidence>
<dbReference type="PANTHER" id="PTHR12315:SF0">
    <property type="entry name" value="7SK SNRNA METHYLPHOSPHATE CAPPING ENZYME"/>
    <property type="match status" value="1"/>
</dbReference>
<dbReference type="Pfam" id="PF13847">
    <property type="entry name" value="Methyltransf_31"/>
    <property type="match status" value="1"/>
</dbReference>
<evidence type="ECO:0000313" key="10">
    <source>
        <dbReference type="Proteomes" id="UP001164746"/>
    </source>
</evidence>
<dbReference type="InterPro" id="IPR039772">
    <property type="entry name" value="Bin3-like"/>
</dbReference>
<feature type="region of interest" description="Disordered" evidence="7">
    <location>
        <begin position="574"/>
        <end position="594"/>
    </location>
</feature>
<evidence type="ECO:0000256" key="2">
    <source>
        <dbReference type="ARBA" id="ARBA00022603"/>
    </source>
</evidence>
<dbReference type="InterPro" id="IPR010675">
    <property type="entry name" value="Bin3_C"/>
</dbReference>
<reference evidence="9" key="1">
    <citation type="submission" date="2022-11" db="EMBL/GenBank/DDBJ databases">
        <title>Centuries of genome instability and evolution in soft-shell clam transmissible cancer (bioRxiv).</title>
        <authorList>
            <person name="Hart S.F.M."/>
            <person name="Yonemitsu M.A."/>
            <person name="Giersch R.M."/>
            <person name="Beal B.F."/>
            <person name="Arriagada G."/>
            <person name="Davis B.W."/>
            <person name="Ostrander E.A."/>
            <person name="Goff S.P."/>
            <person name="Metzger M.J."/>
        </authorList>
    </citation>
    <scope>NUCLEOTIDE SEQUENCE</scope>
    <source>
        <strain evidence="9">MELC-2E11</strain>
        <tissue evidence="9">Siphon/mantle</tissue>
    </source>
</reference>
<feature type="compositionally biased region" description="Low complexity" evidence="7">
    <location>
        <begin position="240"/>
        <end position="256"/>
    </location>
</feature>
<gene>
    <name evidence="9" type="ORF">MAR_004709</name>
</gene>
<dbReference type="InterPro" id="IPR025714">
    <property type="entry name" value="Methyltranfer_dom"/>
</dbReference>
<dbReference type="Proteomes" id="UP001164746">
    <property type="component" value="Chromosome 9"/>
</dbReference>
<proteinExistence type="inferred from homology"/>
<dbReference type="PROSITE" id="PS51515">
    <property type="entry name" value="BIN3_SAM"/>
    <property type="match status" value="1"/>
</dbReference>
<evidence type="ECO:0000256" key="7">
    <source>
        <dbReference type="SAM" id="MobiDB-lite"/>
    </source>
</evidence>
<keyword evidence="10" id="KW-1185">Reference proteome</keyword>
<feature type="region of interest" description="Disordered" evidence="7">
    <location>
        <begin position="24"/>
        <end position="85"/>
    </location>
</feature>
<feature type="region of interest" description="Disordered" evidence="7">
    <location>
        <begin position="132"/>
        <end position="169"/>
    </location>
</feature>
<dbReference type="PANTHER" id="PTHR12315">
    <property type="entry name" value="BICOID-INTERACTING PROTEIN RELATED"/>
    <property type="match status" value="1"/>
</dbReference>
<dbReference type="Gene3D" id="3.40.50.150">
    <property type="entry name" value="Vaccinia Virus protein VP39"/>
    <property type="match status" value="1"/>
</dbReference>
<evidence type="ECO:0000256" key="5">
    <source>
        <dbReference type="PROSITE-ProRule" id="PRU00848"/>
    </source>
</evidence>
<evidence type="ECO:0000256" key="1">
    <source>
        <dbReference type="ARBA" id="ARBA00008361"/>
    </source>
</evidence>